<dbReference type="InterPro" id="IPR042099">
    <property type="entry name" value="ANL_N_sf"/>
</dbReference>
<dbReference type="EMBL" id="KZ678143">
    <property type="protein sequence ID" value="PSN61584.1"/>
    <property type="molecule type" value="Genomic_DNA"/>
</dbReference>
<dbReference type="SUPFAM" id="SSF51161">
    <property type="entry name" value="Trimeric LpxA-like enzymes"/>
    <property type="match status" value="3"/>
</dbReference>
<evidence type="ECO:0000256" key="1">
    <source>
        <dbReference type="SAM" id="Phobius"/>
    </source>
</evidence>
<keyword evidence="1" id="KW-0472">Membrane</keyword>
<feature type="transmembrane region" description="Helical" evidence="1">
    <location>
        <begin position="1122"/>
        <end position="1143"/>
    </location>
</feature>
<keyword evidence="4" id="KW-1185">Reference proteome</keyword>
<evidence type="ECO:0000259" key="2">
    <source>
        <dbReference type="PROSITE" id="PS50075"/>
    </source>
</evidence>
<dbReference type="InterPro" id="IPR009081">
    <property type="entry name" value="PP-bd_ACP"/>
</dbReference>
<keyword evidence="1" id="KW-0812">Transmembrane</keyword>
<dbReference type="PANTHER" id="PTHR43201">
    <property type="entry name" value="ACYL-COA SYNTHETASE"/>
    <property type="match status" value="1"/>
</dbReference>
<dbReference type="Gene3D" id="2.160.10.10">
    <property type="entry name" value="Hexapeptide repeat proteins"/>
    <property type="match status" value="2"/>
</dbReference>
<dbReference type="Gene3D" id="1.10.1200.10">
    <property type="entry name" value="ACP-like"/>
    <property type="match status" value="1"/>
</dbReference>
<organism evidence="3 4">
    <name type="scientific">Corynespora cassiicola Philippines</name>
    <dbReference type="NCBI Taxonomy" id="1448308"/>
    <lineage>
        <taxon>Eukaryota</taxon>
        <taxon>Fungi</taxon>
        <taxon>Dikarya</taxon>
        <taxon>Ascomycota</taxon>
        <taxon>Pezizomycotina</taxon>
        <taxon>Dothideomycetes</taxon>
        <taxon>Pleosporomycetidae</taxon>
        <taxon>Pleosporales</taxon>
        <taxon>Corynesporascaceae</taxon>
        <taxon>Corynespora</taxon>
    </lineage>
</organism>
<dbReference type="Proteomes" id="UP000240883">
    <property type="component" value="Unassembled WGS sequence"/>
</dbReference>
<dbReference type="STRING" id="1448308.A0A2T2N827"/>
<protein>
    <submittedName>
        <fullName evidence="3">Acetyl-CoA synthetase-like protein</fullName>
    </submittedName>
</protein>
<dbReference type="InterPro" id="IPR011004">
    <property type="entry name" value="Trimer_LpxA-like_sf"/>
</dbReference>
<dbReference type="PROSITE" id="PS50075">
    <property type="entry name" value="CARRIER"/>
    <property type="match status" value="1"/>
</dbReference>
<dbReference type="Pfam" id="PF00550">
    <property type="entry name" value="PP-binding"/>
    <property type="match status" value="1"/>
</dbReference>
<dbReference type="Gene3D" id="3.40.50.12780">
    <property type="entry name" value="N-terminal domain of ligase-like"/>
    <property type="match status" value="1"/>
</dbReference>
<dbReference type="GO" id="GO:0006631">
    <property type="term" value="P:fatty acid metabolic process"/>
    <property type="evidence" value="ECO:0007669"/>
    <property type="project" value="TreeGrafter"/>
</dbReference>
<dbReference type="OrthoDB" id="3633556at2759"/>
<feature type="transmembrane region" description="Helical" evidence="1">
    <location>
        <begin position="878"/>
        <end position="907"/>
    </location>
</feature>
<gene>
    <name evidence="3" type="ORF">BS50DRAFT_503833</name>
</gene>
<evidence type="ECO:0000313" key="3">
    <source>
        <dbReference type="EMBL" id="PSN61584.1"/>
    </source>
</evidence>
<sequence>MGLETLEQLSRLLDTHTGRWPVFELIILFQKLYKAFPENVKNGKDSTYRYSIERVLDKVKATYESLTEFLVPGMDIPALLDPLKPERSVSHQEVYRFVKSFDLKLRPGKQRVAVALPCGTTMGLACLAVATYYTMAPMTPKCGPEQFRADVERMGATAVLVTEVDAEKLQLRDAAWILKARIKVFIVEYWNNTFTVSLMEHHSCQENLPEQAYAPPRPNKADDIAIVLFTSGTSGTKKLVPITTHSVVAGVAFVVQSWGLAREERCLNMMPLHHIGGIIRNLFAPIMAGGSTICCSSFDPNLFWDIVEGDQRPTWYYASPSMHASILAEVDHRQDAVNKSNMRLVCNAAGGLLPTLAAQLRDTFRGCTVLPSYGMTECMPIASPPLTYSLDRPGTSGISVGPEISIQEENDTVLAPGIQGNICVRGLPVFPGYLKDNEIDHGALTKDGWFNTGDMGYLDDDGYLYITGRSKEVINRGGEILSPFEIEEAILSASKDPNSVIHGRVSETLAFSTPHDVLQEVVGVALVVPAGKPRPSLEQLHEAVKSSLQSPKWPVVIVYMTGLPRARNKVLRMRLSERLEMSSITDTTKAAKRYYEAICPPPETDLTCMIPKTSCKIDCNLVASRFKDSFDANVDVFIRIDERDGLPEAFIFAGHDLAEVEGSEKHKSFSTLQGKLREEIHGYLVPSKITFLDEPISHREDGLVDVSALEYMSKQQNGHNPEKMEASIITDIIEIFVTVLSCSLNEVDFDTDFFVAGGDSLGAGRLLSLLRRRFKVRLTIDMLFASSSVKDLADLVQSELEGQHGIFKNEPQAGDKNDALPGCSQVYSSTRPLVLILHLLPIMLVYPLHVALWWTLFLYSMAEVAPRFPLAHHVQGRLLILVLVMFACTTTVSIIAPVFGILAKWVVIGRYEEGIYPMWAAYHNRWWLTQKILQICGMGIFERSAWSRKLYYRLLGAKIGKNVLIHKDAQLGEYDLIEIGDDTILDKECICRPFAVERNTSMLLSRISIGQKCTVGLSSIVAPGAVLPNATCIGPNSSSWELSDASENNRDFITTNMAPPHWILRLLVVEPVALLAWSAGRAPWLAGLVGMVLTSFPKQRLPDHVKATAHWYTTANRVAYHFLARIAGEIFGPIFLFLFVILVKRIMDSHWIFGPVKTETPMKNRSQMQRLRTALQQQLVPDGDLGKLAALFGSHYEIVSILVRALGARVGKRVYWPGVGPSMQDFELLDIGNDVVFGSRAHLVTSDQIGSAGITLEDGCMVADRVIVQAGTSVGTGTVLGTGALTKRNGSYPSYSVWVGSKAGECICLDQKGHEAKNKDFDVDYKSSTPFGRAFYEGGADYHVLGLPVIICYSLLTTIFVSLYWNASTIIAMKLVAVVLRFDLRGFQEGAWHRPFAIYALFTAGISVINTLQAILALTFVVGAKWSLMGRRSPGSYDWDKNSYCQRWQLFLTIERLRMRCYRRIGILNLLTGTHYSVMYFRALGGNIGKNCALFANGRPSLLFTEPDLLTLGDRVSVDNASLVSHINSRGHFRLNNLRVGDRSVLRTGSRLLSGGSIGEDACLLEHTLVVAGDHVEAGDTYQGWPGSHFEKKRV</sequence>
<dbReference type="Pfam" id="PF00501">
    <property type="entry name" value="AMP-binding"/>
    <property type="match status" value="1"/>
</dbReference>
<accession>A0A2T2N827</accession>
<dbReference type="InterPro" id="IPR045851">
    <property type="entry name" value="AMP-bd_C_sf"/>
</dbReference>
<evidence type="ECO:0000313" key="4">
    <source>
        <dbReference type="Proteomes" id="UP000240883"/>
    </source>
</evidence>
<feature type="transmembrane region" description="Helical" evidence="1">
    <location>
        <begin position="1342"/>
        <end position="1365"/>
    </location>
</feature>
<feature type="domain" description="Carrier" evidence="2">
    <location>
        <begin position="723"/>
        <end position="800"/>
    </location>
</feature>
<keyword evidence="1" id="KW-1133">Transmembrane helix</keyword>
<dbReference type="SUPFAM" id="SSF47336">
    <property type="entry name" value="ACP-like"/>
    <property type="match status" value="1"/>
</dbReference>
<dbReference type="Gene3D" id="3.30.300.30">
    <property type="match status" value="1"/>
</dbReference>
<dbReference type="InterPro" id="IPR036736">
    <property type="entry name" value="ACP-like_sf"/>
</dbReference>
<dbReference type="SUPFAM" id="SSF56801">
    <property type="entry name" value="Acetyl-CoA synthetase-like"/>
    <property type="match status" value="1"/>
</dbReference>
<name>A0A2T2N827_CORCC</name>
<dbReference type="PANTHER" id="PTHR43201:SF10">
    <property type="entry name" value="CARRIER DOMAIN-CONTAINING PROTEIN"/>
    <property type="match status" value="1"/>
</dbReference>
<proteinExistence type="predicted"/>
<dbReference type="GO" id="GO:0031956">
    <property type="term" value="F:medium-chain fatty acid-CoA ligase activity"/>
    <property type="evidence" value="ECO:0007669"/>
    <property type="project" value="TreeGrafter"/>
</dbReference>
<feature type="transmembrane region" description="Helical" evidence="1">
    <location>
        <begin position="1396"/>
        <end position="1422"/>
    </location>
</feature>
<feature type="transmembrane region" description="Helical" evidence="1">
    <location>
        <begin position="833"/>
        <end position="857"/>
    </location>
</feature>
<dbReference type="InterPro" id="IPR000873">
    <property type="entry name" value="AMP-dep_synth/lig_dom"/>
</dbReference>
<reference evidence="3 4" key="1">
    <citation type="journal article" date="2018" name="Front. Microbiol.">
        <title>Genome-Wide Analysis of Corynespora cassiicola Leaf Fall Disease Putative Effectors.</title>
        <authorList>
            <person name="Lopez D."/>
            <person name="Ribeiro S."/>
            <person name="Label P."/>
            <person name="Fumanal B."/>
            <person name="Venisse J.S."/>
            <person name="Kohler A."/>
            <person name="de Oliveira R.R."/>
            <person name="Labutti K."/>
            <person name="Lipzen A."/>
            <person name="Lail K."/>
            <person name="Bauer D."/>
            <person name="Ohm R.A."/>
            <person name="Barry K.W."/>
            <person name="Spatafora J."/>
            <person name="Grigoriev I.V."/>
            <person name="Martin F.M."/>
            <person name="Pujade-Renaud V."/>
        </authorList>
    </citation>
    <scope>NUCLEOTIDE SEQUENCE [LARGE SCALE GENOMIC DNA]</scope>
    <source>
        <strain evidence="3 4">Philippines</strain>
    </source>
</reference>